<dbReference type="SUPFAM" id="SSF50494">
    <property type="entry name" value="Trypsin-like serine proteases"/>
    <property type="match status" value="1"/>
</dbReference>
<name>A0AAV2HI11_LYMST</name>
<reference evidence="2 3" key="1">
    <citation type="submission" date="2024-04" db="EMBL/GenBank/DDBJ databases">
        <authorList>
            <consortium name="Genoscope - CEA"/>
            <person name="William W."/>
        </authorList>
    </citation>
    <scope>NUCLEOTIDE SEQUENCE [LARGE SCALE GENOMIC DNA]</scope>
</reference>
<accession>A0AAV2HI11</accession>
<dbReference type="AlphaFoldDB" id="A0AAV2HI11"/>
<evidence type="ECO:0000256" key="1">
    <source>
        <dbReference type="SAM" id="MobiDB-lite"/>
    </source>
</evidence>
<dbReference type="Proteomes" id="UP001497497">
    <property type="component" value="Unassembled WGS sequence"/>
</dbReference>
<evidence type="ECO:0000313" key="3">
    <source>
        <dbReference type="Proteomes" id="UP001497497"/>
    </source>
</evidence>
<keyword evidence="3" id="KW-1185">Reference proteome</keyword>
<proteinExistence type="predicted"/>
<sequence>MSANVSNLTELKNNKKRQASLSRQDENCGKKPKLTIRCVDNQKPLPDDANKENGGELCEAFAFSDYYPQLILAKNLNTKKCEKNPKHTEFVPIKDFSHRKLPHPYNKDDMFDKLVAALGKLVVKITYEGTSPNRPMEYKKFKGNFVGSGNIIFSKTRERSLFSRCPCRDCRKDPVEEWGEIKIRTAAHVVCDDDEASRAECLMYYDSENSDVIKLQGIRVSQMNRQYDTAEIICVTHDVNLAYQLMYMIYDYKDYHTKLYKRYLTEGVNNLVILISHPHGCSKHVTFGKKKQCKVLEKLRSDIYVTKYYYDSHACPGSSGAPVYMLSKESIWISPPHSVAYGKGGQSGAVWENF</sequence>
<organism evidence="2 3">
    <name type="scientific">Lymnaea stagnalis</name>
    <name type="common">Great pond snail</name>
    <name type="synonym">Helix stagnalis</name>
    <dbReference type="NCBI Taxonomy" id="6523"/>
    <lineage>
        <taxon>Eukaryota</taxon>
        <taxon>Metazoa</taxon>
        <taxon>Spiralia</taxon>
        <taxon>Lophotrochozoa</taxon>
        <taxon>Mollusca</taxon>
        <taxon>Gastropoda</taxon>
        <taxon>Heterobranchia</taxon>
        <taxon>Euthyneura</taxon>
        <taxon>Panpulmonata</taxon>
        <taxon>Hygrophila</taxon>
        <taxon>Lymnaeoidea</taxon>
        <taxon>Lymnaeidae</taxon>
        <taxon>Lymnaea</taxon>
    </lineage>
</organism>
<dbReference type="InterPro" id="IPR009003">
    <property type="entry name" value="Peptidase_S1_PA"/>
</dbReference>
<protein>
    <submittedName>
        <fullName evidence="2">Uncharacterized protein</fullName>
    </submittedName>
</protein>
<gene>
    <name evidence="2" type="ORF">GSLYS_00007118001</name>
</gene>
<feature type="compositionally biased region" description="Polar residues" evidence="1">
    <location>
        <begin position="1"/>
        <end position="11"/>
    </location>
</feature>
<feature type="region of interest" description="Disordered" evidence="1">
    <location>
        <begin position="1"/>
        <end position="28"/>
    </location>
</feature>
<evidence type="ECO:0000313" key="2">
    <source>
        <dbReference type="EMBL" id="CAL1533100.1"/>
    </source>
</evidence>
<dbReference type="EMBL" id="CAXITT010000133">
    <property type="protein sequence ID" value="CAL1533100.1"/>
    <property type="molecule type" value="Genomic_DNA"/>
</dbReference>
<comment type="caution">
    <text evidence="2">The sequence shown here is derived from an EMBL/GenBank/DDBJ whole genome shotgun (WGS) entry which is preliminary data.</text>
</comment>